<evidence type="ECO:0000313" key="3">
    <source>
        <dbReference type="Proteomes" id="UP001152795"/>
    </source>
</evidence>
<sequence>ALHGTWCGHVHLGTIDNYYIKYILITIRFLNTSLTLVPKDKQNPWSAFKRVSVCSGKNPVAKKQRKDEPSKGINKEILDPHICLQCGSEISKGRGYNKKRHWVQKHPEQPPESYAKQIVPEKHDLARKRLAEMIAKETSALQSSETNSPSTFTPNLNEEGSNEASSSTNQHDTDGSSIAIQRSLQSFMVAKEKPEVSSVEQIQGDINCILVMLESLTLPEKDKKQGDVHVNHDVTAVIITASNLLELRSGCCY</sequence>
<dbReference type="OrthoDB" id="10656711at2759"/>
<evidence type="ECO:0000313" key="2">
    <source>
        <dbReference type="EMBL" id="CAB4015692.1"/>
    </source>
</evidence>
<reference evidence="2" key="1">
    <citation type="submission" date="2020-04" db="EMBL/GenBank/DDBJ databases">
        <authorList>
            <person name="Alioto T."/>
            <person name="Alioto T."/>
            <person name="Gomez Garrido J."/>
        </authorList>
    </citation>
    <scope>NUCLEOTIDE SEQUENCE</scope>
    <source>
        <strain evidence="2">A484AB</strain>
    </source>
</reference>
<proteinExistence type="predicted"/>
<name>A0A7D9ESH8_PARCT</name>
<organism evidence="2 3">
    <name type="scientific">Paramuricea clavata</name>
    <name type="common">Red gorgonian</name>
    <name type="synonym">Violescent sea-whip</name>
    <dbReference type="NCBI Taxonomy" id="317549"/>
    <lineage>
        <taxon>Eukaryota</taxon>
        <taxon>Metazoa</taxon>
        <taxon>Cnidaria</taxon>
        <taxon>Anthozoa</taxon>
        <taxon>Octocorallia</taxon>
        <taxon>Malacalcyonacea</taxon>
        <taxon>Plexauridae</taxon>
        <taxon>Paramuricea</taxon>
    </lineage>
</organism>
<feature type="compositionally biased region" description="Polar residues" evidence="1">
    <location>
        <begin position="139"/>
        <end position="175"/>
    </location>
</feature>
<dbReference type="AlphaFoldDB" id="A0A7D9ESH8"/>
<feature type="region of interest" description="Disordered" evidence="1">
    <location>
        <begin position="138"/>
        <end position="175"/>
    </location>
</feature>
<dbReference type="EMBL" id="CACRXK020008807">
    <property type="protein sequence ID" value="CAB4015692.1"/>
    <property type="molecule type" value="Genomic_DNA"/>
</dbReference>
<evidence type="ECO:0000256" key="1">
    <source>
        <dbReference type="SAM" id="MobiDB-lite"/>
    </source>
</evidence>
<protein>
    <submittedName>
        <fullName evidence="2">Uncharacterized protein</fullName>
    </submittedName>
</protein>
<keyword evidence="3" id="KW-1185">Reference proteome</keyword>
<accession>A0A7D9ESH8</accession>
<comment type="caution">
    <text evidence="2">The sequence shown here is derived from an EMBL/GenBank/DDBJ whole genome shotgun (WGS) entry which is preliminary data.</text>
</comment>
<feature type="non-terminal residue" evidence="2">
    <location>
        <position position="1"/>
    </location>
</feature>
<dbReference type="Proteomes" id="UP001152795">
    <property type="component" value="Unassembled WGS sequence"/>
</dbReference>
<feature type="region of interest" description="Disordered" evidence="1">
    <location>
        <begin position="97"/>
        <end position="119"/>
    </location>
</feature>
<gene>
    <name evidence="2" type="ORF">PACLA_8A026677</name>
</gene>